<dbReference type="RefSeq" id="WP_128769617.1">
    <property type="nucleotide sequence ID" value="NZ_RXOC01000007.1"/>
</dbReference>
<gene>
    <name evidence="1" type="ORF">EKH83_11695</name>
</gene>
<name>A0A4Q0M8T0_9SPHI</name>
<dbReference type="Proteomes" id="UP000290848">
    <property type="component" value="Unassembled WGS sequence"/>
</dbReference>
<dbReference type="EMBL" id="RXOC01000007">
    <property type="protein sequence ID" value="RXF69343.1"/>
    <property type="molecule type" value="Genomic_DNA"/>
</dbReference>
<accession>A0A4Q0M8T0</accession>
<proteinExistence type="predicted"/>
<dbReference type="AlphaFoldDB" id="A0A4Q0M8T0"/>
<sequence length="69" mass="8098">MSTITGFNAGGNTYNSMADNSPLHMCPKCQGYTDKRIANSKWVNKLFFWMSLRKYQCQHCDHRFYILAR</sequence>
<comment type="caution">
    <text evidence="1">The sequence shown here is derived from an EMBL/GenBank/DDBJ whole genome shotgun (WGS) entry which is preliminary data.</text>
</comment>
<organism evidence="1 2">
    <name type="scientific">Arcticibacter tournemirensis</name>
    <dbReference type="NCBI Taxonomy" id="699437"/>
    <lineage>
        <taxon>Bacteria</taxon>
        <taxon>Pseudomonadati</taxon>
        <taxon>Bacteroidota</taxon>
        <taxon>Sphingobacteriia</taxon>
        <taxon>Sphingobacteriales</taxon>
        <taxon>Sphingobacteriaceae</taxon>
        <taxon>Arcticibacter</taxon>
    </lineage>
</organism>
<protein>
    <submittedName>
        <fullName evidence="1">Uncharacterized protein</fullName>
    </submittedName>
</protein>
<reference evidence="1 2" key="1">
    <citation type="submission" date="2018-12" db="EMBL/GenBank/DDBJ databases">
        <title>The Draft Genome Sequence of the Soil Bacterium Pedobacter tournemirensis R1.</title>
        <authorList>
            <person name="He J."/>
        </authorList>
    </citation>
    <scope>NUCLEOTIDE SEQUENCE [LARGE SCALE GENOMIC DNA]</scope>
    <source>
        <strain evidence="1 2">R1</strain>
    </source>
</reference>
<evidence type="ECO:0000313" key="2">
    <source>
        <dbReference type="Proteomes" id="UP000290848"/>
    </source>
</evidence>
<evidence type="ECO:0000313" key="1">
    <source>
        <dbReference type="EMBL" id="RXF69343.1"/>
    </source>
</evidence>